<dbReference type="AlphaFoldDB" id="A0A6H5HS58"/>
<keyword evidence="2" id="KW-1185">Reference proteome</keyword>
<accession>A0A6H5HS58</accession>
<reference evidence="1 2" key="1">
    <citation type="submission" date="2020-02" db="EMBL/GenBank/DDBJ databases">
        <authorList>
            <person name="Ferguson B K."/>
        </authorList>
    </citation>
    <scope>NUCLEOTIDE SEQUENCE [LARGE SCALE GENOMIC DNA]</scope>
</reference>
<dbReference type="Proteomes" id="UP000479190">
    <property type="component" value="Unassembled WGS sequence"/>
</dbReference>
<evidence type="ECO:0000313" key="2">
    <source>
        <dbReference type="Proteomes" id="UP000479190"/>
    </source>
</evidence>
<proteinExistence type="predicted"/>
<evidence type="ECO:0000313" key="1">
    <source>
        <dbReference type="EMBL" id="CAB0028035.1"/>
    </source>
</evidence>
<protein>
    <submittedName>
        <fullName evidence="1">Uncharacterized protein</fullName>
    </submittedName>
</protein>
<organism evidence="1 2">
    <name type="scientific">Trichogramma brassicae</name>
    <dbReference type="NCBI Taxonomy" id="86971"/>
    <lineage>
        <taxon>Eukaryota</taxon>
        <taxon>Metazoa</taxon>
        <taxon>Ecdysozoa</taxon>
        <taxon>Arthropoda</taxon>
        <taxon>Hexapoda</taxon>
        <taxon>Insecta</taxon>
        <taxon>Pterygota</taxon>
        <taxon>Neoptera</taxon>
        <taxon>Endopterygota</taxon>
        <taxon>Hymenoptera</taxon>
        <taxon>Apocrita</taxon>
        <taxon>Proctotrupomorpha</taxon>
        <taxon>Chalcidoidea</taxon>
        <taxon>Trichogrammatidae</taxon>
        <taxon>Trichogramma</taxon>
    </lineage>
</organism>
<sequence>MSSLSSETIMPRSLKLFSESTSSDFFSLLFILINKMMDPSIYCHGNGPRNRDKLVNPASGALYRYPEIPHRSSYKPSSKCKTTRDDITTGMLAVARKTQCLPASSAKRAIDNKHRHCLLLGAHRQAGRQQAGIELREGIAPAKTLYVHRQRQARVRLLERSEEADRLRVNVFAVGKVSVLECPPKPSNTVAESFDRVPCGTCFCWSSTADCLMIPSKNKHCANRFFKCQSRFRREIRRIMLRKFDKKRRPKQNGRI</sequence>
<name>A0A6H5HS58_9HYME</name>
<dbReference type="EMBL" id="CADCXV010000058">
    <property type="protein sequence ID" value="CAB0028035.1"/>
    <property type="molecule type" value="Genomic_DNA"/>
</dbReference>
<gene>
    <name evidence="1" type="ORF">TBRA_LOCUS265</name>
</gene>